<dbReference type="AlphaFoldDB" id="A0A834IUH2"/>
<keyword evidence="1" id="KW-1133">Transmembrane helix</keyword>
<name>A0A834IUH2_RHYFE</name>
<protein>
    <submittedName>
        <fullName evidence="2">Uncharacterized protein</fullName>
    </submittedName>
</protein>
<sequence>MVEWMENVKKIQQKLNISGTIIVLKAGHALALEANREKLDVSRIFKKHSPNKRRPLQAFVPVITCMLYLQLIVVIFEHDILDNEVKKRISNE</sequence>
<keyword evidence="1" id="KW-0472">Membrane</keyword>
<reference evidence="2" key="1">
    <citation type="submission" date="2020-08" db="EMBL/GenBank/DDBJ databases">
        <title>Genome sequencing and assembly of the red palm weevil Rhynchophorus ferrugineus.</title>
        <authorList>
            <person name="Dias G.B."/>
            <person name="Bergman C.M."/>
            <person name="Manee M."/>
        </authorList>
    </citation>
    <scope>NUCLEOTIDE SEQUENCE</scope>
    <source>
        <strain evidence="2">AA-2017</strain>
        <tissue evidence="2">Whole larva</tissue>
    </source>
</reference>
<evidence type="ECO:0000313" key="3">
    <source>
        <dbReference type="Proteomes" id="UP000625711"/>
    </source>
</evidence>
<evidence type="ECO:0000313" key="2">
    <source>
        <dbReference type="EMBL" id="KAF7287297.1"/>
    </source>
</evidence>
<evidence type="ECO:0000256" key="1">
    <source>
        <dbReference type="SAM" id="Phobius"/>
    </source>
</evidence>
<keyword evidence="1" id="KW-0812">Transmembrane</keyword>
<keyword evidence="3" id="KW-1185">Reference proteome</keyword>
<proteinExistence type="predicted"/>
<gene>
    <name evidence="2" type="ORF">GWI33_001663</name>
</gene>
<organism evidence="2 3">
    <name type="scientific">Rhynchophorus ferrugineus</name>
    <name type="common">Red palm weevil</name>
    <name type="synonym">Curculio ferrugineus</name>
    <dbReference type="NCBI Taxonomy" id="354439"/>
    <lineage>
        <taxon>Eukaryota</taxon>
        <taxon>Metazoa</taxon>
        <taxon>Ecdysozoa</taxon>
        <taxon>Arthropoda</taxon>
        <taxon>Hexapoda</taxon>
        <taxon>Insecta</taxon>
        <taxon>Pterygota</taxon>
        <taxon>Neoptera</taxon>
        <taxon>Endopterygota</taxon>
        <taxon>Coleoptera</taxon>
        <taxon>Polyphaga</taxon>
        <taxon>Cucujiformia</taxon>
        <taxon>Curculionidae</taxon>
        <taxon>Dryophthorinae</taxon>
        <taxon>Rhynchophorus</taxon>
    </lineage>
</organism>
<feature type="transmembrane region" description="Helical" evidence="1">
    <location>
        <begin position="56"/>
        <end position="76"/>
    </location>
</feature>
<dbReference type="EMBL" id="JAACXV010000014">
    <property type="protein sequence ID" value="KAF7287297.1"/>
    <property type="molecule type" value="Genomic_DNA"/>
</dbReference>
<comment type="caution">
    <text evidence="2">The sequence shown here is derived from an EMBL/GenBank/DDBJ whole genome shotgun (WGS) entry which is preliminary data.</text>
</comment>
<dbReference type="Proteomes" id="UP000625711">
    <property type="component" value="Unassembled WGS sequence"/>
</dbReference>
<accession>A0A834IUH2</accession>